<proteinExistence type="predicted"/>
<dbReference type="AlphaFoldDB" id="A0A5P1UT17"/>
<reference evidence="1 2" key="1">
    <citation type="submission" date="2019-09" db="EMBL/GenBank/DDBJ databases">
        <title>Acinetobacter sp. C16S1 isolated from saline soil.</title>
        <authorList>
            <person name="Xu L."/>
            <person name="Sun J.-Q."/>
        </authorList>
    </citation>
    <scope>NUCLEOTIDE SEQUENCE [LARGE SCALE GENOMIC DNA]</scope>
    <source>
        <strain evidence="1 2">C16S1</strain>
    </source>
</reference>
<dbReference type="RefSeq" id="WP_150025591.1">
    <property type="nucleotide sequence ID" value="NZ_CP043909.1"/>
</dbReference>
<accession>A0A5P1UT17</accession>
<keyword evidence="2" id="KW-1185">Reference proteome</keyword>
<organism evidence="1 2">
    <name type="scientific">Acinetobacter suaedae</name>
    <dbReference type="NCBI Taxonomy" id="2609668"/>
    <lineage>
        <taxon>Bacteria</taxon>
        <taxon>Pseudomonadati</taxon>
        <taxon>Pseudomonadota</taxon>
        <taxon>Gammaproteobacteria</taxon>
        <taxon>Moraxellales</taxon>
        <taxon>Moraxellaceae</taxon>
        <taxon>Acinetobacter</taxon>
    </lineage>
</organism>
<evidence type="ECO:0000313" key="1">
    <source>
        <dbReference type="EMBL" id="QER39263.1"/>
    </source>
</evidence>
<evidence type="ECO:0000313" key="2">
    <source>
        <dbReference type="Proteomes" id="UP000325177"/>
    </source>
</evidence>
<name>A0A5P1UT17_9GAMM</name>
<gene>
    <name evidence="1" type="ORF">F2A31_05920</name>
</gene>
<sequence>MNPISQTELEKLDISYLEHFDKARLSTHPLTRLNNVRVAALKLREDILAGNTVSYYQTFDFIQLNMSYMNTCSVLTLFIMHILDRLFFVIQFKTLFDALLRKILSTKNSLVELE</sequence>
<protein>
    <submittedName>
        <fullName evidence="1">Uncharacterized protein</fullName>
    </submittedName>
</protein>
<dbReference type="KEGG" id="asue:F2A31_05920"/>
<dbReference type="EMBL" id="CP043909">
    <property type="protein sequence ID" value="QER39263.1"/>
    <property type="molecule type" value="Genomic_DNA"/>
</dbReference>
<dbReference type="Proteomes" id="UP000325177">
    <property type="component" value="Chromosome"/>
</dbReference>